<evidence type="ECO:0000259" key="12">
    <source>
        <dbReference type="Pfam" id="PF02770"/>
    </source>
</evidence>
<evidence type="ECO:0000256" key="4">
    <source>
        <dbReference type="ARBA" id="ARBA00022630"/>
    </source>
</evidence>
<reference evidence="13" key="1">
    <citation type="submission" date="2023-07" db="EMBL/GenBank/DDBJ databases">
        <title>draft genome sequence of fig (Ficus carica).</title>
        <authorList>
            <person name="Takahashi T."/>
            <person name="Nishimura K."/>
        </authorList>
    </citation>
    <scope>NUCLEOTIDE SEQUENCE</scope>
</reference>
<comment type="caution">
    <text evidence="13">The sequence shown here is derived from an EMBL/GenBank/DDBJ whole genome shotgun (WGS) entry which is preliminary data.</text>
</comment>
<dbReference type="InterPro" id="IPR011009">
    <property type="entry name" value="Kinase-like_dom_sf"/>
</dbReference>
<name>A0AA88J100_FICCA</name>
<keyword evidence="5" id="KW-0274">FAD</keyword>
<evidence type="ECO:0000259" key="10">
    <source>
        <dbReference type="Pfam" id="PF00441"/>
    </source>
</evidence>
<dbReference type="FunFam" id="2.40.110.10:FF:000002">
    <property type="entry name" value="Acyl-CoA dehydrogenase fadE12"/>
    <property type="match status" value="1"/>
</dbReference>
<organism evidence="13 14">
    <name type="scientific">Ficus carica</name>
    <name type="common">Common fig</name>
    <dbReference type="NCBI Taxonomy" id="3494"/>
    <lineage>
        <taxon>Eukaryota</taxon>
        <taxon>Viridiplantae</taxon>
        <taxon>Streptophyta</taxon>
        <taxon>Embryophyta</taxon>
        <taxon>Tracheophyta</taxon>
        <taxon>Spermatophyta</taxon>
        <taxon>Magnoliopsida</taxon>
        <taxon>eudicotyledons</taxon>
        <taxon>Gunneridae</taxon>
        <taxon>Pentapetalae</taxon>
        <taxon>rosids</taxon>
        <taxon>fabids</taxon>
        <taxon>Rosales</taxon>
        <taxon>Moraceae</taxon>
        <taxon>Ficeae</taxon>
        <taxon>Ficus</taxon>
    </lineage>
</organism>
<comment type="cofactor">
    <cofactor evidence="1">
        <name>FAD</name>
        <dbReference type="ChEBI" id="CHEBI:57692"/>
    </cofactor>
</comment>
<feature type="domain" description="Aminoglycoside phosphotransferase" evidence="11">
    <location>
        <begin position="42"/>
        <end position="300"/>
    </location>
</feature>
<dbReference type="EMBL" id="BTGU01000128">
    <property type="protein sequence ID" value="GMN62373.1"/>
    <property type="molecule type" value="Genomic_DNA"/>
</dbReference>
<dbReference type="Gene3D" id="1.20.140.10">
    <property type="entry name" value="Butyryl-CoA Dehydrogenase, subunit A, domain 3"/>
    <property type="match status" value="1"/>
</dbReference>
<dbReference type="GO" id="GO:0050660">
    <property type="term" value="F:flavin adenine dinucleotide binding"/>
    <property type="evidence" value="ECO:0007669"/>
    <property type="project" value="InterPro"/>
</dbReference>
<dbReference type="InterPro" id="IPR002575">
    <property type="entry name" value="Aminoglycoside_PTrfase"/>
</dbReference>
<dbReference type="CDD" id="cd05154">
    <property type="entry name" value="ACAD10_11_N-like"/>
    <property type="match status" value="1"/>
</dbReference>
<dbReference type="SUPFAM" id="SSF56645">
    <property type="entry name" value="Acyl-CoA dehydrogenase NM domain-like"/>
    <property type="match status" value="1"/>
</dbReference>
<dbReference type="GO" id="GO:0005777">
    <property type="term" value="C:peroxisome"/>
    <property type="evidence" value="ECO:0007669"/>
    <property type="project" value="UniProtKB-SubCell"/>
</dbReference>
<dbReference type="Gene3D" id="3.30.200.20">
    <property type="entry name" value="Phosphorylase Kinase, domain 1"/>
    <property type="match status" value="1"/>
</dbReference>
<sequence>MANRTSDLLRRVDPALQLDENALLRYASANVDGFPLSPTTFTVSQFGHGQSNPTYLLEASSGSSASPKRYVLRKKPPGKLLDSAHAVEREFKVLQALGAHTQVPVPKVYCLCTDSGVIGTPFYIMEYLEGRILDPKLPGVAPERRREIYRATAKVLAAMHCVDVDAIGLGKYGRRDNYCKRQVERWTKQYIASTGEGKPKRNPKMFQLIDWLRQNIPPEDSLGSTAGLVHGDFRLDNLLFHPIEDRVIGILDWELSTLGNQMCDVAYSTLHYVVDLDKNQISEGIERTGIPQGIPSLAEYLADYCSSSVSPLDERLLHLQQKPWPAAVWKFYVAFSLFRGASIFAGIYSRWIMGNASAGERARHTGDKANALIESACAFVNRDYVLPDNPPSGAFATRDEALSGTGRFVPSKKVVELRNKLIKFMENHIYPMENEFYKLAQSPSRWTVHPEEERLKELAKKEGLWNLWIPFDSAERARKLIFNGSNYPVSDDTSNQLIGAGLSNLEYGYLCEIMGRSVWAPQIFNCGAPDTGNMEVLLRYGNKEQLLEWLIPLLEGKIRSGFAMTEPKVASSDATNIECSIKRQGDSYIINGTKWWTSGAMDPRCRILILMGKTDFNAAKHKQQSMILVDIKTPGVLIKRPLMVFGFDDAPHGHAEVTFDNVRVPAKNILLGEGRGFEIAQGRLGPGRLHHCMRLIGAAERGMQMMVQRALSRRVFGKLIAEQGSFLSDLAKCRIELEKARLLVLEAADQLDTLGNKRARGTIAMAKVAAPNMALQVLDRAMQVHGAAGLSSDTALAHLWATARTLRIADGPDEVHLGTIAKLELQRAKL</sequence>
<evidence type="ECO:0000313" key="13">
    <source>
        <dbReference type="EMBL" id="GMN62373.1"/>
    </source>
</evidence>
<dbReference type="Pfam" id="PF00441">
    <property type="entry name" value="Acyl-CoA_dh_1"/>
    <property type="match status" value="1"/>
</dbReference>
<evidence type="ECO:0000256" key="2">
    <source>
        <dbReference type="ARBA" id="ARBA00004275"/>
    </source>
</evidence>
<dbReference type="Pfam" id="PF02770">
    <property type="entry name" value="Acyl-CoA_dh_M"/>
    <property type="match status" value="1"/>
</dbReference>
<comment type="subcellular location">
    <subcellularLocation>
        <location evidence="2">Peroxisome</location>
    </subcellularLocation>
</comment>
<dbReference type="AlphaFoldDB" id="A0AA88J100"/>
<evidence type="ECO:0000256" key="7">
    <source>
        <dbReference type="ARBA" id="ARBA00023002"/>
    </source>
</evidence>
<evidence type="ECO:0000256" key="3">
    <source>
        <dbReference type="ARBA" id="ARBA00009347"/>
    </source>
</evidence>
<dbReference type="InterPro" id="IPR009075">
    <property type="entry name" value="AcylCo_DH/oxidase_C"/>
</dbReference>
<dbReference type="InterPro" id="IPR037069">
    <property type="entry name" value="AcylCoA_DH/ox_N_sf"/>
</dbReference>
<dbReference type="Pfam" id="PF01636">
    <property type="entry name" value="APH"/>
    <property type="match status" value="1"/>
</dbReference>
<dbReference type="PANTHER" id="PTHR48083">
    <property type="entry name" value="MEDIUM-CHAIN SPECIFIC ACYL-COA DEHYDROGENASE, MITOCHONDRIAL-RELATED"/>
    <property type="match status" value="1"/>
</dbReference>
<dbReference type="SUPFAM" id="SSF56112">
    <property type="entry name" value="Protein kinase-like (PK-like)"/>
    <property type="match status" value="1"/>
</dbReference>
<dbReference type="InterPro" id="IPR036250">
    <property type="entry name" value="AcylCo_DH-like_C"/>
</dbReference>
<keyword evidence="6" id="KW-0276">Fatty acid metabolism</keyword>
<evidence type="ECO:0000256" key="9">
    <source>
        <dbReference type="ARBA" id="ARBA00023140"/>
    </source>
</evidence>
<dbReference type="Proteomes" id="UP001187192">
    <property type="component" value="Unassembled WGS sequence"/>
</dbReference>
<dbReference type="Gene3D" id="3.90.1200.10">
    <property type="match status" value="1"/>
</dbReference>
<evidence type="ECO:0000259" key="11">
    <source>
        <dbReference type="Pfam" id="PF01636"/>
    </source>
</evidence>
<keyword evidence="4" id="KW-0285">Flavoprotein</keyword>
<proteinExistence type="inferred from homology"/>
<evidence type="ECO:0000256" key="5">
    <source>
        <dbReference type="ARBA" id="ARBA00022827"/>
    </source>
</evidence>
<accession>A0AA88J100</accession>
<dbReference type="InterPro" id="IPR009100">
    <property type="entry name" value="AcylCoA_DH/oxidase_NM_dom_sf"/>
</dbReference>
<dbReference type="InterPro" id="IPR046373">
    <property type="entry name" value="Acyl-CoA_Oxase/DH_mid-dom_sf"/>
</dbReference>
<keyword evidence="7" id="KW-0560">Oxidoreductase</keyword>
<feature type="domain" description="Acyl-CoA oxidase/dehydrogenase middle" evidence="12">
    <location>
        <begin position="561"/>
        <end position="662"/>
    </location>
</feature>
<dbReference type="GO" id="GO:0003995">
    <property type="term" value="F:acyl-CoA dehydrogenase activity"/>
    <property type="evidence" value="ECO:0007669"/>
    <property type="project" value="TreeGrafter"/>
</dbReference>
<feature type="domain" description="Acyl-CoA dehydrogenase/oxidase C-terminal" evidence="10">
    <location>
        <begin position="674"/>
        <end position="822"/>
    </location>
</feature>
<comment type="similarity">
    <text evidence="3">Belongs to the acyl-CoA dehydrogenase family.</text>
</comment>
<dbReference type="Gene3D" id="2.40.110.10">
    <property type="entry name" value="Butyryl-CoA Dehydrogenase, subunit A, domain 2"/>
    <property type="match status" value="1"/>
</dbReference>
<dbReference type="Gene3D" id="1.10.540.10">
    <property type="entry name" value="Acyl-CoA dehydrogenase/oxidase, N-terminal domain"/>
    <property type="match status" value="1"/>
</dbReference>
<keyword evidence="9" id="KW-0576">Peroxisome</keyword>
<evidence type="ECO:0000256" key="1">
    <source>
        <dbReference type="ARBA" id="ARBA00001974"/>
    </source>
</evidence>
<protein>
    <recommendedName>
        <fullName evidence="15">Acyl-CoA dehydrogenase</fullName>
    </recommendedName>
</protein>
<evidence type="ECO:0008006" key="15">
    <source>
        <dbReference type="Google" id="ProtNLM"/>
    </source>
</evidence>
<evidence type="ECO:0000256" key="8">
    <source>
        <dbReference type="ARBA" id="ARBA00023098"/>
    </source>
</evidence>
<dbReference type="InterPro" id="IPR050741">
    <property type="entry name" value="Acyl-CoA_dehydrogenase"/>
</dbReference>
<dbReference type="GO" id="GO:0033539">
    <property type="term" value="P:fatty acid beta-oxidation using acyl-CoA dehydrogenase"/>
    <property type="evidence" value="ECO:0007669"/>
    <property type="project" value="TreeGrafter"/>
</dbReference>
<gene>
    <name evidence="13" type="ORF">TIFTF001_031447</name>
</gene>
<evidence type="ECO:0000313" key="14">
    <source>
        <dbReference type="Proteomes" id="UP001187192"/>
    </source>
</evidence>
<dbReference type="SUPFAM" id="SSF47203">
    <property type="entry name" value="Acyl-CoA dehydrogenase C-terminal domain-like"/>
    <property type="match status" value="1"/>
</dbReference>
<keyword evidence="8" id="KW-0443">Lipid metabolism</keyword>
<evidence type="ECO:0000256" key="6">
    <source>
        <dbReference type="ARBA" id="ARBA00022832"/>
    </source>
</evidence>
<dbReference type="PANTHER" id="PTHR48083:SF13">
    <property type="entry name" value="ACYL-COA DEHYDROGENASE FAMILY MEMBER 11"/>
    <property type="match status" value="1"/>
</dbReference>
<dbReference type="InterPro" id="IPR041726">
    <property type="entry name" value="ACAD10_11_N"/>
</dbReference>
<keyword evidence="14" id="KW-1185">Reference proteome</keyword>
<dbReference type="InterPro" id="IPR006091">
    <property type="entry name" value="Acyl-CoA_Oxase/DH_mid-dom"/>
</dbReference>